<dbReference type="Gene3D" id="1.20.1740.10">
    <property type="entry name" value="Amino acid/polyamine transporter I"/>
    <property type="match status" value="1"/>
</dbReference>
<feature type="transmembrane region" description="Helical" evidence="9">
    <location>
        <begin position="22"/>
        <end position="42"/>
    </location>
</feature>
<gene>
    <name evidence="11" type="primary">ansP</name>
    <name evidence="11" type="ORF">GCM10011609_36710</name>
</gene>
<dbReference type="Proteomes" id="UP000597656">
    <property type="component" value="Unassembled WGS sequence"/>
</dbReference>
<evidence type="ECO:0000313" key="11">
    <source>
        <dbReference type="EMBL" id="GGM95732.1"/>
    </source>
</evidence>
<keyword evidence="8 9" id="KW-0472">Membrane</keyword>
<feature type="transmembrane region" description="Helical" evidence="9">
    <location>
        <begin position="48"/>
        <end position="66"/>
    </location>
</feature>
<dbReference type="PROSITE" id="PS00218">
    <property type="entry name" value="AMINO_ACID_PERMEASE_1"/>
    <property type="match status" value="1"/>
</dbReference>
<evidence type="ECO:0000256" key="2">
    <source>
        <dbReference type="ARBA" id="ARBA00008583"/>
    </source>
</evidence>
<evidence type="ECO:0000256" key="4">
    <source>
        <dbReference type="ARBA" id="ARBA00022475"/>
    </source>
</evidence>
<keyword evidence="7 9" id="KW-1133">Transmembrane helix</keyword>
<feature type="transmembrane region" description="Helical" evidence="9">
    <location>
        <begin position="97"/>
        <end position="119"/>
    </location>
</feature>
<dbReference type="Pfam" id="PF00324">
    <property type="entry name" value="AA_permease"/>
    <property type="match status" value="1"/>
</dbReference>
<comment type="caution">
    <text evidence="11">The sequence shown here is derived from an EMBL/GenBank/DDBJ whole genome shotgun (WGS) entry which is preliminary data.</text>
</comment>
<evidence type="ECO:0000256" key="7">
    <source>
        <dbReference type="ARBA" id="ARBA00022989"/>
    </source>
</evidence>
<feature type="transmembrane region" description="Helical" evidence="9">
    <location>
        <begin position="336"/>
        <end position="357"/>
    </location>
</feature>
<feature type="domain" description="Amino acid permease/ SLC12A" evidence="10">
    <location>
        <begin position="20"/>
        <end position="458"/>
    </location>
</feature>
<dbReference type="EMBL" id="BMNC01000004">
    <property type="protein sequence ID" value="GGM95732.1"/>
    <property type="molecule type" value="Genomic_DNA"/>
</dbReference>
<dbReference type="InterPro" id="IPR004840">
    <property type="entry name" value="Amino_acid_permease_CS"/>
</dbReference>
<evidence type="ECO:0000256" key="8">
    <source>
        <dbReference type="ARBA" id="ARBA00023136"/>
    </source>
</evidence>
<feature type="transmembrane region" description="Helical" evidence="9">
    <location>
        <begin position="158"/>
        <end position="177"/>
    </location>
</feature>
<keyword evidence="12" id="KW-1185">Reference proteome</keyword>
<keyword evidence="6" id="KW-0029">Amino-acid transport</keyword>
<reference evidence="12" key="1">
    <citation type="journal article" date="2019" name="Int. J. Syst. Evol. Microbiol.">
        <title>The Global Catalogue of Microorganisms (GCM) 10K type strain sequencing project: providing services to taxonomists for standard genome sequencing and annotation.</title>
        <authorList>
            <consortium name="The Broad Institute Genomics Platform"/>
            <consortium name="The Broad Institute Genome Sequencing Center for Infectious Disease"/>
            <person name="Wu L."/>
            <person name="Ma J."/>
        </authorList>
    </citation>
    <scope>NUCLEOTIDE SEQUENCE [LARGE SCALE GENOMIC DNA]</scope>
    <source>
        <strain evidence="12">CGMCC 4.7319</strain>
    </source>
</reference>
<evidence type="ECO:0000256" key="1">
    <source>
        <dbReference type="ARBA" id="ARBA00004651"/>
    </source>
</evidence>
<comment type="similarity">
    <text evidence="2">Belongs to the amino acid-polyamine-organocation (APC) superfamily. Amino acid transporter (AAT) (TC 2.A.3.1) family.</text>
</comment>
<keyword evidence="3" id="KW-0813">Transport</keyword>
<dbReference type="PIRSF" id="PIRSF006060">
    <property type="entry name" value="AA_transporter"/>
    <property type="match status" value="1"/>
</dbReference>
<evidence type="ECO:0000256" key="3">
    <source>
        <dbReference type="ARBA" id="ARBA00022448"/>
    </source>
</evidence>
<feature type="transmembrane region" description="Helical" evidence="9">
    <location>
        <begin position="363"/>
        <end position="386"/>
    </location>
</feature>
<proteinExistence type="inferred from homology"/>
<feature type="transmembrane region" description="Helical" evidence="9">
    <location>
        <begin position="407"/>
        <end position="426"/>
    </location>
</feature>
<evidence type="ECO:0000256" key="5">
    <source>
        <dbReference type="ARBA" id="ARBA00022692"/>
    </source>
</evidence>
<sequence length="465" mass="49458">MSSVETDADGYTKALSKRQVQMIAIGGAIGVGLFLGAGGRLATAGPSLILSYAVCGLAAFFVMRALGELVLHRPVSGSFVEYAREFIGPWAGFTSGWLYWLNWAMTGIAEITAIAIYMHKWFPDLPQWITALVALVVLVAINLLSVKLFGELEFWFSVIKVTAIVVFLVVGAGLVIGNADIGGTTASVSNTLGHGGLFPAGVGVALMTLQAVVFAYAAIELVGIAAGETKDPEKVMPRAINGVVYRIAIFYVGSVLLLTMLLPWDHFTGTESPFVTVFSALGVPVVGDIMNAVVLTAALSSCNSGLYSTGRILRSLAQKGEAPAITGRMNSRHVPYGGILFTGVAYLFGVVLNYTVPKEAFDIAIAVASLGVVSTWATLIICQLRLRKKALAGEIARPSYRMPGAPYTSYGTLAFLALVIGQMAFAGTAEKIAFWSIPVLALVLFLGWRFVKSREARQEELVTVD</sequence>
<organism evidence="11 12">
    <name type="scientific">Lentzea pudingi</name>
    <dbReference type="NCBI Taxonomy" id="1789439"/>
    <lineage>
        <taxon>Bacteria</taxon>
        <taxon>Bacillati</taxon>
        <taxon>Actinomycetota</taxon>
        <taxon>Actinomycetes</taxon>
        <taxon>Pseudonocardiales</taxon>
        <taxon>Pseudonocardiaceae</taxon>
        <taxon>Lentzea</taxon>
    </lineage>
</organism>
<keyword evidence="4" id="KW-1003">Cell membrane</keyword>
<evidence type="ECO:0000256" key="9">
    <source>
        <dbReference type="SAM" id="Phobius"/>
    </source>
</evidence>
<evidence type="ECO:0000259" key="10">
    <source>
        <dbReference type="Pfam" id="PF00324"/>
    </source>
</evidence>
<evidence type="ECO:0000313" key="12">
    <source>
        <dbReference type="Proteomes" id="UP000597656"/>
    </source>
</evidence>
<dbReference type="InterPro" id="IPR004841">
    <property type="entry name" value="AA-permease/SLC12A_dom"/>
</dbReference>
<feature type="transmembrane region" description="Helical" evidence="9">
    <location>
        <begin position="197"/>
        <end position="222"/>
    </location>
</feature>
<accession>A0ABQ2I103</accession>
<feature type="transmembrane region" description="Helical" evidence="9">
    <location>
        <begin position="243"/>
        <end position="262"/>
    </location>
</feature>
<feature type="transmembrane region" description="Helical" evidence="9">
    <location>
        <begin position="432"/>
        <end position="451"/>
    </location>
</feature>
<evidence type="ECO:0000256" key="6">
    <source>
        <dbReference type="ARBA" id="ARBA00022970"/>
    </source>
</evidence>
<comment type="subcellular location">
    <subcellularLocation>
        <location evidence="1">Cell membrane</location>
        <topology evidence="1">Multi-pass membrane protein</topology>
    </subcellularLocation>
</comment>
<feature type="transmembrane region" description="Helical" evidence="9">
    <location>
        <begin position="125"/>
        <end position="146"/>
    </location>
</feature>
<keyword evidence="5 9" id="KW-0812">Transmembrane</keyword>
<name>A0ABQ2I103_9PSEU</name>
<dbReference type="PANTHER" id="PTHR43495:SF1">
    <property type="entry name" value="L-ASPARAGINE PERMEASE"/>
    <property type="match status" value="1"/>
</dbReference>
<feature type="transmembrane region" description="Helical" evidence="9">
    <location>
        <begin position="274"/>
        <end position="299"/>
    </location>
</feature>
<protein>
    <submittedName>
        <fullName evidence="11">L-asparagine permease</fullName>
    </submittedName>
</protein>
<dbReference type="PANTHER" id="PTHR43495">
    <property type="entry name" value="GABA PERMEASE"/>
    <property type="match status" value="1"/>
</dbReference>